<comment type="caution">
    <text evidence="1">The sequence shown here is derived from an EMBL/GenBank/DDBJ whole genome shotgun (WGS) entry which is preliminary data.</text>
</comment>
<reference evidence="1 2" key="1">
    <citation type="submission" date="2020-01" db="EMBL/GenBank/DDBJ databases">
        <title>Spongiivirga citrea KCTC 32990T.</title>
        <authorList>
            <person name="Wang G."/>
        </authorList>
    </citation>
    <scope>NUCLEOTIDE SEQUENCE [LARGE SCALE GENOMIC DNA]</scope>
    <source>
        <strain evidence="1 2">KCTC 32990</strain>
    </source>
</reference>
<accession>A0A6M0CEY5</accession>
<gene>
    <name evidence="1" type="ORF">GWK10_04210</name>
</gene>
<sequence length="453" mass="50631">MNHLINLKPKLVMLFVATTLVFSIPTAGQSYKQKKSKRSVSVNNSSGKTTIKYSNGTNRFELEYEGDITLSDDDSDVVAISSGGYFDLRKSTFGNRRRILIESDRNGRLLKEYYVGRKQQAFTPEGKKWLSEVLIDIVRSTTISAEARVNRFYKKGGVDAVLDEIDKIDSDHVKTAYFEYTLEKDLNKVELVKVIKMSGREVSSDHYLSNILVSNQEAFLSSPETTSAYISASGSLGSDHYKTKVLNTAIKNGNINNAQLRALLEMTNDIGSDHYLSQVLLTVLKERDLDAQNTTSVIKHTKSIGSDHYKSQVLMKALSQRNISKEAYNSFIETIDDISSDHYMTQVIGKLMNNDFGDENLDRLLDVATNNVSSDHYLSSMLKKLVKNNDLTDVQLTKVLQATRSIGSDHYASSLLVAIAPKIKTESSREAYRTAAKSISSDLYYGRALKALN</sequence>
<keyword evidence="2" id="KW-1185">Reference proteome</keyword>
<proteinExistence type="predicted"/>
<dbReference type="RefSeq" id="WP_164029673.1">
    <property type="nucleotide sequence ID" value="NZ_JAABOQ010000002.1"/>
</dbReference>
<protein>
    <submittedName>
        <fullName evidence="1">Uncharacterized protein</fullName>
    </submittedName>
</protein>
<name>A0A6M0CEY5_9FLAO</name>
<evidence type="ECO:0000313" key="2">
    <source>
        <dbReference type="Proteomes" id="UP000474296"/>
    </source>
</evidence>
<evidence type="ECO:0000313" key="1">
    <source>
        <dbReference type="EMBL" id="NER16398.1"/>
    </source>
</evidence>
<dbReference type="EMBL" id="JAABOQ010000002">
    <property type="protein sequence ID" value="NER16398.1"/>
    <property type="molecule type" value="Genomic_DNA"/>
</dbReference>
<dbReference type="Proteomes" id="UP000474296">
    <property type="component" value="Unassembled WGS sequence"/>
</dbReference>
<organism evidence="1 2">
    <name type="scientific">Spongiivirga citrea</name>
    <dbReference type="NCBI Taxonomy" id="1481457"/>
    <lineage>
        <taxon>Bacteria</taxon>
        <taxon>Pseudomonadati</taxon>
        <taxon>Bacteroidota</taxon>
        <taxon>Flavobacteriia</taxon>
        <taxon>Flavobacteriales</taxon>
        <taxon>Flavobacteriaceae</taxon>
        <taxon>Spongiivirga</taxon>
    </lineage>
</organism>
<dbReference type="AlphaFoldDB" id="A0A6M0CEY5"/>